<feature type="transmembrane region" description="Helical" evidence="2">
    <location>
        <begin position="156"/>
        <end position="176"/>
    </location>
</feature>
<feature type="transmembrane region" description="Helical" evidence="2">
    <location>
        <begin position="256"/>
        <end position="281"/>
    </location>
</feature>
<reference evidence="3 4" key="1">
    <citation type="submission" date="2018-12" db="EMBL/GenBank/DDBJ databases">
        <title>Legionella sp,whole genome shotgun sequence.</title>
        <authorList>
            <person name="Wu H."/>
        </authorList>
    </citation>
    <scope>NUCLEOTIDE SEQUENCE [LARGE SCALE GENOMIC DNA]</scope>
    <source>
        <strain evidence="4">km714</strain>
    </source>
</reference>
<feature type="transmembrane region" description="Helical" evidence="2">
    <location>
        <begin position="84"/>
        <end position="106"/>
    </location>
</feature>
<dbReference type="OrthoDB" id="5634904at2"/>
<keyword evidence="2" id="KW-1133">Transmembrane helix</keyword>
<feature type="transmembrane region" description="Helical" evidence="2">
    <location>
        <begin position="396"/>
        <end position="415"/>
    </location>
</feature>
<evidence type="ECO:0000256" key="1">
    <source>
        <dbReference type="SAM" id="MobiDB-lite"/>
    </source>
</evidence>
<feature type="transmembrane region" description="Helical" evidence="2">
    <location>
        <begin position="366"/>
        <end position="390"/>
    </location>
</feature>
<proteinExistence type="predicted"/>
<evidence type="ECO:0008006" key="5">
    <source>
        <dbReference type="Google" id="ProtNLM"/>
    </source>
</evidence>
<sequence length="660" mass="73928">MTTEVKPPQSAKNSDPASMTFWERVDAENRAFAKKLNDAQVVYALYGCLDGFSLSYSFFAYCVKAFFDSENSSDKMHEILTSPAGMAVMITESIAMVGFSLFANVFKDDDKNPLKRYIAVLWPYFRDAIKGLKNAYKGVQSFTQILSVVSGENMNFLLLPTALVAGAFSIFNRIWYRYLLSQRKGMMKHNRKALEALQKMDWQLLDQEKIASYREELQKQEEFLSHIRYRGLISQAYSGIIDGLYLYMGVMSVSVFAAPVFITLAVFSSLYVALCIATRMYEEHDYQRKLRISKTKVELALCGRELEAMVENFCRQNAQVVVEGYEQFKEDLSRQLILFNNHRQFLYDNLKLGYSSAALAGLKNGLAAYGVIASLLFAAATVSTMCGVMLSPVVVIVAVASGIACLLGFLIHALVKNYFHASAQESYIAEHPANSKQLLKQLKENESIVRKLAQEPEKDKFKQEILDDLVIDLAVLQFNIQEWTEVGRSGISGLSKAQKAFSILMVAWQKQDEKGHYQDTAPMFWATALGAVLYCTGFALRAYARGFGKPPLDDVGVFPKHSNSSKWTSSEDDTYVTPQDSASPISEPNDVVTSELTPSCDKTSFSVSRSPSLFFNANSIARSRSENYMKLKSGEQDETLDGGKKSYTSYTFGYATEILV</sequence>
<evidence type="ECO:0000313" key="4">
    <source>
        <dbReference type="Proteomes" id="UP000288012"/>
    </source>
</evidence>
<dbReference type="AlphaFoldDB" id="A0A3S0XHU3"/>
<keyword evidence="2" id="KW-0472">Membrane</keyword>
<dbReference type="Proteomes" id="UP000288012">
    <property type="component" value="Unassembled WGS sequence"/>
</dbReference>
<keyword evidence="2" id="KW-0812">Transmembrane</keyword>
<accession>A0A3S0XHU3</accession>
<feature type="compositionally biased region" description="Polar residues" evidence="1">
    <location>
        <begin position="576"/>
        <end position="591"/>
    </location>
</feature>
<name>A0A3S0XHU3_9GAMM</name>
<feature type="region of interest" description="Disordered" evidence="1">
    <location>
        <begin position="562"/>
        <end position="591"/>
    </location>
</feature>
<gene>
    <name evidence="3" type="ORF">EKM59_00945</name>
</gene>
<evidence type="ECO:0000313" key="3">
    <source>
        <dbReference type="EMBL" id="RUQ91079.1"/>
    </source>
</evidence>
<organism evidence="3 4">
    <name type="scientific">Legionella septentrionalis</name>
    <dbReference type="NCBI Taxonomy" id="2498109"/>
    <lineage>
        <taxon>Bacteria</taxon>
        <taxon>Pseudomonadati</taxon>
        <taxon>Pseudomonadota</taxon>
        <taxon>Gammaproteobacteria</taxon>
        <taxon>Legionellales</taxon>
        <taxon>Legionellaceae</taxon>
        <taxon>Legionella</taxon>
    </lineage>
</organism>
<dbReference type="RefSeq" id="WP_126953203.1">
    <property type="nucleotide sequence ID" value="NZ_RZGR01000002.1"/>
</dbReference>
<keyword evidence="4" id="KW-1185">Reference proteome</keyword>
<feature type="transmembrane region" description="Helical" evidence="2">
    <location>
        <begin position="232"/>
        <end position="250"/>
    </location>
</feature>
<feature type="transmembrane region" description="Helical" evidence="2">
    <location>
        <begin position="43"/>
        <end position="63"/>
    </location>
</feature>
<evidence type="ECO:0000256" key="2">
    <source>
        <dbReference type="SAM" id="Phobius"/>
    </source>
</evidence>
<comment type="caution">
    <text evidence="3">The sequence shown here is derived from an EMBL/GenBank/DDBJ whole genome shotgun (WGS) entry which is preliminary data.</text>
</comment>
<protein>
    <recommendedName>
        <fullName evidence="5">Transmembrane protein</fullName>
    </recommendedName>
</protein>
<dbReference type="EMBL" id="RZGR01000002">
    <property type="protein sequence ID" value="RUQ91079.1"/>
    <property type="molecule type" value="Genomic_DNA"/>
</dbReference>